<protein>
    <recommendedName>
        <fullName evidence="1">Beta-lactamase class A catalytic domain-containing protein</fullName>
    </recommendedName>
</protein>
<accession>X1GDA5</accession>
<dbReference type="InterPro" id="IPR000871">
    <property type="entry name" value="Beta-lactam_class-A"/>
</dbReference>
<proteinExistence type="predicted"/>
<evidence type="ECO:0000259" key="1">
    <source>
        <dbReference type="Pfam" id="PF13354"/>
    </source>
</evidence>
<dbReference type="PANTHER" id="PTHR35333">
    <property type="entry name" value="BETA-LACTAMASE"/>
    <property type="match status" value="1"/>
</dbReference>
<sequence>KKCQTGNNRIWKYLPKDGVEVAHKTGTVNGVVNDVGIVFPKGKAPYILCVFTKDIVNEGNREIVAIGEEAIAKVSKIAYEYFTA</sequence>
<organism evidence="2">
    <name type="scientific">marine sediment metagenome</name>
    <dbReference type="NCBI Taxonomy" id="412755"/>
    <lineage>
        <taxon>unclassified sequences</taxon>
        <taxon>metagenomes</taxon>
        <taxon>ecological metagenomes</taxon>
    </lineage>
</organism>
<gene>
    <name evidence="2" type="ORF">S03H2_20746</name>
</gene>
<dbReference type="GO" id="GO:0046677">
    <property type="term" value="P:response to antibiotic"/>
    <property type="evidence" value="ECO:0007669"/>
    <property type="project" value="InterPro"/>
</dbReference>
<feature type="domain" description="Beta-lactamase class A catalytic" evidence="1">
    <location>
        <begin position="4"/>
        <end position="52"/>
    </location>
</feature>
<feature type="non-terminal residue" evidence="2">
    <location>
        <position position="1"/>
    </location>
</feature>
<name>X1GDA5_9ZZZZ</name>
<dbReference type="EMBL" id="BARU01010969">
    <property type="protein sequence ID" value="GAH39574.1"/>
    <property type="molecule type" value="Genomic_DNA"/>
</dbReference>
<dbReference type="GO" id="GO:0008800">
    <property type="term" value="F:beta-lactamase activity"/>
    <property type="evidence" value="ECO:0007669"/>
    <property type="project" value="InterPro"/>
</dbReference>
<reference evidence="2" key="1">
    <citation type="journal article" date="2014" name="Front. Microbiol.">
        <title>High frequency of phylogenetically diverse reductive dehalogenase-homologous genes in deep subseafloor sedimentary metagenomes.</title>
        <authorList>
            <person name="Kawai M."/>
            <person name="Futagami T."/>
            <person name="Toyoda A."/>
            <person name="Takaki Y."/>
            <person name="Nishi S."/>
            <person name="Hori S."/>
            <person name="Arai W."/>
            <person name="Tsubouchi T."/>
            <person name="Morono Y."/>
            <person name="Uchiyama I."/>
            <person name="Ito T."/>
            <person name="Fujiyama A."/>
            <person name="Inagaki F."/>
            <person name="Takami H."/>
        </authorList>
    </citation>
    <scope>NUCLEOTIDE SEQUENCE</scope>
    <source>
        <strain evidence="2">Expedition CK06-06</strain>
    </source>
</reference>
<evidence type="ECO:0000313" key="2">
    <source>
        <dbReference type="EMBL" id="GAH39574.1"/>
    </source>
</evidence>
<dbReference type="Pfam" id="PF13354">
    <property type="entry name" value="Beta-lactamase2"/>
    <property type="match status" value="1"/>
</dbReference>
<dbReference type="PANTHER" id="PTHR35333:SF3">
    <property type="entry name" value="BETA-LACTAMASE-TYPE TRANSPEPTIDASE FOLD CONTAINING PROTEIN"/>
    <property type="match status" value="1"/>
</dbReference>
<dbReference type="GO" id="GO:0030655">
    <property type="term" value="P:beta-lactam antibiotic catabolic process"/>
    <property type="evidence" value="ECO:0007669"/>
    <property type="project" value="InterPro"/>
</dbReference>
<dbReference type="InterPro" id="IPR045155">
    <property type="entry name" value="Beta-lactam_cat"/>
</dbReference>
<dbReference type="Gene3D" id="3.40.710.10">
    <property type="entry name" value="DD-peptidase/beta-lactamase superfamily"/>
    <property type="match status" value="1"/>
</dbReference>
<dbReference type="InterPro" id="IPR012338">
    <property type="entry name" value="Beta-lactam/transpept-like"/>
</dbReference>
<dbReference type="AlphaFoldDB" id="X1GDA5"/>
<dbReference type="SUPFAM" id="SSF56601">
    <property type="entry name" value="beta-lactamase/transpeptidase-like"/>
    <property type="match status" value="1"/>
</dbReference>
<comment type="caution">
    <text evidence="2">The sequence shown here is derived from an EMBL/GenBank/DDBJ whole genome shotgun (WGS) entry which is preliminary data.</text>
</comment>